<keyword evidence="2" id="KW-1185">Reference proteome</keyword>
<accession>A0ACD5HC91</accession>
<dbReference type="EC" id="3.6.4.-" evidence="1"/>
<name>A0ACD5HC91_9PROT</name>
<evidence type="ECO:0000313" key="1">
    <source>
        <dbReference type="EMBL" id="XRI72474.1"/>
    </source>
</evidence>
<gene>
    <name evidence="1" type="primary">hscA</name>
    <name evidence="1" type="ORF">HHS34_008435</name>
</gene>
<reference evidence="1 2" key="1">
    <citation type="journal article" date="2021" name="ISME J.">
        <title>Genomic evolution of the class Acidithiobacillia: deep-branching Proteobacteria living in extreme acidic conditions.</title>
        <authorList>
            <person name="Moya-Beltran A."/>
            <person name="Beard S."/>
            <person name="Rojas-Villalobos C."/>
            <person name="Issotta F."/>
            <person name="Gallardo Y."/>
            <person name="Ulloa R."/>
            <person name="Giaveno A."/>
            <person name="Degli Esposti M."/>
            <person name="Johnson D.B."/>
            <person name="Quatrini R."/>
        </authorList>
    </citation>
    <scope>NUCLEOTIDE SEQUENCE [LARGE SCALE GENOMIC DNA]</scope>
    <source>
        <strain evidence="1 2">GG1-14</strain>
    </source>
</reference>
<proteinExistence type="predicted"/>
<sequence>MALMQIAEPGMTADPHQRRLAIGIDLGTTHSLVASVLSAVPTVMRDHAGKYLLPSVVRYLENDEVSVGYPALAAAGQDPHNTIASVKRFMGRGHADVQKLAGHLPYDLVPDEGMLRLRTRAGEKSPVEVSAEILRVLKALAVETLGAEPEGAVITVPAYFDEAQRQATKDAARLAGLQVLRLLAEPTAAAVAYGLDKKSEGLFAIYDLGGGTFDISILRLQAGVFEVLATAGDTALGGDDMDHAIAEWLIAESGSPQGDPVWRRQLLQQARQAKEALTEQEQVPIHLEREAGNSRALTLSRKQFAELIQPVLQRTLPACRRALRDAGLKVSDLDGVVLVGGATRVPALRSLVAEFFQQPPLTDIDPDQVVALGAAIQADALVGNQREDLLLMDVLPLSLGLETMGGLVEKIIPRNTPIPAAKAQEFTTFKDGQTAMSIHVLQGERDLVQDCRSLARFSLRGIPPMVAGAARIRVTFQVDADGLLTVSAEESSTGVRSEVIVKPSFGLDDAEIARMLQESFAHGAEDVSQRRLAEARVEGERVLEALQGALQSDAALLDATEQACLDAARQDLQQCLSGSDADAIQKAAEAVEAAAEPLVQRRMDSALQRAIAGRSIDDLGD</sequence>
<organism evidence="1 2">
    <name type="scientific">Acidithiobacillus montserratensis</name>
    <dbReference type="NCBI Taxonomy" id="2729135"/>
    <lineage>
        <taxon>Bacteria</taxon>
        <taxon>Pseudomonadati</taxon>
        <taxon>Pseudomonadota</taxon>
        <taxon>Acidithiobacillia</taxon>
        <taxon>Acidithiobacillales</taxon>
        <taxon>Acidithiobacillaceae</taxon>
        <taxon>Acidithiobacillus</taxon>
    </lineage>
</organism>
<protein>
    <submittedName>
        <fullName evidence="1">Fe-S protein assembly chaperone HscA</fullName>
        <ecNumber evidence="1">3.6.4.-</ecNumber>
    </submittedName>
</protein>
<keyword evidence="1" id="KW-0378">Hydrolase</keyword>
<dbReference type="EMBL" id="CP127526">
    <property type="protein sequence ID" value="XRI72474.1"/>
    <property type="molecule type" value="Genomic_DNA"/>
</dbReference>
<dbReference type="Proteomes" id="UP001195965">
    <property type="component" value="Chromosome"/>
</dbReference>
<evidence type="ECO:0000313" key="2">
    <source>
        <dbReference type="Proteomes" id="UP001195965"/>
    </source>
</evidence>